<dbReference type="Pfam" id="PF13030">
    <property type="entry name" value="DUF3891"/>
    <property type="match status" value="1"/>
</dbReference>
<organism evidence="1 2">
    <name type="scientific">Pedobacter rhizosphaerae</name>
    <dbReference type="NCBI Taxonomy" id="390241"/>
    <lineage>
        <taxon>Bacteria</taxon>
        <taxon>Pseudomonadati</taxon>
        <taxon>Bacteroidota</taxon>
        <taxon>Sphingobacteriia</taxon>
        <taxon>Sphingobacteriales</taxon>
        <taxon>Sphingobacteriaceae</taxon>
        <taxon>Pedobacter</taxon>
    </lineage>
</organism>
<dbReference type="AlphaFoldDB" id="A0A1H9WAU0"/>
<reference evidence="2" key="1">
    <citation type="submission" date="2016-10" db="EMBL/GenBank/DDBJ databases">
        <authorList>
            <person name="Varghese N."/>
            <person name="Submissions S."/>
        </authorList>
    </citation>
    <scope>NUCLEOTIDE SEQUENCE [LARGE SCALE GENOMIC DNA]</scope>
    <source>
        <strain evidence="2">DSM 18610</strain>
    </source>
</reference>
<dbReference type="InterPro" id="IPR024992">
    <property type="entry name" value="DUF3891"/>
</dbReference>
<name>A0A1H9WAU0_9SPHI</name>
<keyword evidence="2" id="KW-1185">Reference proteome</keyword>
<sequence>MKPELLLRRFLATCKEMMDNGLSKSRFIALLFARHISFTHRSEPSARPYLTSLKKLEKQWIKESGSSKAEIDSSYALLEFYDAFSLLICQNQIPPQERRPEISIGPSGTSFQFFQQQERLIVMPWPFEPDSFEVSYERLVLTQINFQRDKVFREALRKAKVKLCKVMISRH</sequence>
<dbReference type="Proteomes" id="UP000199572">
    <property type="component" value="Unassembled WGS sequence"/>
</dbReference>
<dbReference type="EMBL" id="FOGG01000066">
    <property type="protein sequence ID" value="SES30891.1"/>
    <property type="molecule type" value="Genomic_DNA"/>
</dbReference>
<evidence type="ECO:0000313" key="2">
    <source>
        <dbReference type="Proteomes" id="UP000199572"/>
    </source>
</evidence>
<dbReference type="OrthoDB" id="872894at2"/>
<proteinExistence type="predicted"/>
<protein>
    <submittedName>
        <fullName evidence="1">Uncharacterized protein</fullName>
    </submittedName>
</protein>
<dbReference type="RefSeq" id="WP_090890026.1">
    <property type="nucleotide sequence ID" value="NZ_FOGG01000066.1"/>
</dbReference>
<dbReference type="STRING" id="390241.SAMN04488023_16610"/>
<accession>A0A1H9WAU0</accession>
<gene>
    <name evidence="1" type="ORF">SAMN04488023_16610</name>
</gene>
<evidence type="ECO:0000313" key="1">
    <source>
        <dbReference type="EMBL" id="SES30891.1"/>
    </source>
</evidence>